<evidence type="ECO:0000259" key="3">
    <source>
        <dbReference type="Pfam" id="PF03184"/>
    </source>
</evidence>
<protein>
    <recommendedName>
        <fullName evidence="3">DDE-1 domain-containing protein</fullName>
    </recommendedName>
</protein>
<evidence type="ECO:0000256" key="1">
    <source>
        <dbReference type="ARBA" id="ARBA00004123"/>
    </source>
</evidence>
<dbReference type="Proteomes" id="UP000327044">
    <property type="component" value="Unassembled WGS sequence"/>
</dbReference>
<dbReference type="Gene3D" id="1.10.10.60">
    <property type="entry name" value="Homeodomain-like"/>
    <property type="match status" value="1"/>
</dbReference>
<dbReference type="InterPro" id="IPR009057">
    <property type="entry name" value="Homeodomain-like_sf"/>
</dbReference>
<feature type="region of interest" description="Disordered" evidence="2">
    <location>
        <begin position="514"/>
        <end position="544"/>
    </location>
</feature>
<dbReference type="InParanoid" id="A0A5N4ASG8"/>
<dbReference type="InterPro" id="IPR050863">
    <property type="entry name" value="CenT-Element_Derived"/>
</dbReference>
<dbReference type="Pfam" id="PF03184">
    <property type="entry name" value="DDE_1"/>
    <property type="match status" value="1"/>
</dbReference>
<dbReference type="AlphaFoldDB" id="A0A5N4ASG8"/>
<evidence type="ECO:0000313" key="4">
    <source>
        <dbReference type="EMBL" id="KAB0800312.1"/>
    </source>
</evidence>
<organism evidence="4 5">
    <name type="scientific">Photinus pyralis</name>
    <name type="common">Common eastern firefly</name>
    <name type="synonym">Lampyris pyralis</name>
    <dbReference type="NCBI Taxonomy" id="7054"/>
    <lineage>
        <taxon>Eukaryota</taxon>
        <taxon>Metazoa</taxon>
        <taxon>Ecdysozoa</taxon>
        <taxon>Arthropoda</taxon>
        <taxon>Hexapoda</taxon>
        <taxon>Insecta</taxon>
        <taxon>Pterygota</taxon>
        <taxon>Neoptera</taxon>
        <taxon>Endopterygota</taxon>
        <taxon>Coleoptera</taxon>
        <taxon>Polyphaga</taxon>
        <taxon>Elateriformia</taxon>
        <taxon>Elateroidea</taxon>
        <taxon>Lampyridae</taxon>
        <taxon>Lampyrinae</taxon>
        <taxon>Photinus</taxon>
    </lineage>
</organism>
<dbReference type="SUPFAM" id="SSF46689">
    <property type="entry name" value="Homeodomain-like"/>
    <property type="match status" value="1"/>
</dbReference>
<dbReference type="InterPro" id="IPR036397">
    <property type="entry name" value="RNaseH_sf"/>
</dbReference>
<feature type="domain" description="DDE-1" evidence="3">
    <location>
        <begin position="213"/>
        <end position="377"/>
    </location>
</feature>
<accession>A0A5N4ASG8</accession>
<evidence type="ECO:0000256" key="2">
    <source>
        <dbReference type="SAM" id="MobiDB-lite"/>
    </source>
</evidence>
<gene>
    <name evidence="4" type="ORF">PPYR_06052</name>
</gene>
<dbReference type="PANTHER" id="PTHR19303:SF74">
    <property type="entry name" value="POGO TRANSPOSABLE ELEMENT WITH KRAB DOMAIN"/>
    <property type="match status" value="1"/>
</dbReference>
<keyword evidence="5" id="KW-1185">Reference proteome</keyword>
<proteinExistence type="predicted"/>
<dbReference type="Gene3D" id="3.30.420.10">
    <property type="entry name" value="Ribonuclease H-like superfamily/Ribonuclease H"/>
    <property type="match status" value="1"/>
</dbReference>
<dbReference type="InterPro" id="IPR004875">
    <property type="entry name" value="DDE_SF_endonuclease_dom"/>
</dbReference>
<comment type="caution">
    <text evidence="4">The sequence shown here is derived from an EMBL/GenBank/DDBJ whole genome shotgun (WGS) entry which is preliminary data.</text>
</comment>
<sequence length="672" mass="75850">MVRTYVRKSQRAKTYTHDQLLEAMNEVKLGRRTVAQDSRIYAIPINTLIDHIKGRRGKLSSTFGRPTALTLQDESKLADYLRKLEKHGFGLSRREVMDLVGEYVNSNKIKTPFKDGIPHKDWLTAFMRRQNLSVKKPENIEIARRKSIDPFLINQYFILLKETVDKLGIADKPQLIWNLDETSFCSDPSKTKVVGKKGAKSTRTTAGPGRENTTVLFACSASGVKAPPLIIFKGKQLWTHMISDSAYPGTTYAATPNGWMQSADVFERYIEGAFVQAIGSERPVLLVYDGHVTHISLAVIEKAENAGITILKLPPHSSHVLQPLDLSVMKAIKNKWDPDLVKWQRKNIGVKLPKAEFSKMIGQIWNDIPPLIITNGFRKAGIFPIDNSVIPEDMYDPEALKRWKNSSNEEQAVTESSAAIPSTSHDVPANSFGKPLVKETVATEHPVAIPSTSHIVPVTPFEEQLVEEPSTSFEDLLLSRIKRGSTEKPKRKRICEGAEIITSEEVKQKLIEQEESKKREKRKKKTKKGNEDENENESLHEDQHTEIEFADSSGDEDLISMIEQSNQLEMDTRFHEKRVEDREIGDWVLVQFCTKKTKKHYVGEITSLGLEPLIRFLRKKKTLPSATVFVAPSAEDVSEVLDSSIIAILPPPTAGRRGEYIFPVLFDSYQIE</sequence>
<dbReference type="PANTHER" id="PTHR19303">
    <property type="entry name" value="TRANSPOSON"/>
    <property type="match status" value="1"/>
</dbReference>
<dbReference type="GO" id="GO:0005634">
    <property type="term" value="C:nucleus"/>
    <property type="evidence" value="ECO:0007669"/>
    <property type="project" value="UniProtKB-SubCell"/>
</dbReference>
<comment type="subcellular location">
    <subcellularLocation>
        <location evidence="1">Nucleus</location>
    </subcellularLocation>
</comment>
<evidence type="ECO:0000313" key="5">
    <source>
        <dbReference type="Proteomes" id="UP000327044"/>
    </source>
</evidence>
<reference evidence="4 5" key="1">
    <citation type="journal article" date="2018" name="Elife">
        <title>Firefly genomes illuminate parallel origins of bioluminescence in beetles.</title>
        <authorList>
            <person name="Fallon T.R."/>
            <person name="Lower S.E."/>
            <person name="Chang C.H."/>
            <person name="Bessho-Uehara M."/>
            <person name="Martin G.J."/>
            <person name="Bewick A.J."/>
            <person name="Behringer M."/>
            <person name="Debat H.J."/>
            <person name="Wong I."/>
            <person name="Day J.C."/>
            <person name="Suvorov A."/>
            <person name="Silva C.J."/>
            <person name="Stanger-Hall K.F."/>
            <person name="Hall D.W."/>
            <person name="Schmitz R.J."/>
            <person name="Nelson D.R."/>
            <person name="Lewis S.M."/>
            <person name="Shigenobu S."/>
            <person name="Bybee S.M."/>
            <person name="Larracuente A.M."/>
            <person name="Oba Y."/>
            <person name="Weng J.K."/>
        </authorList>
    </citation>
    <scope>NUCLEOTIDE SEQUENCE [LARGE SCALE GENOMIC DNA]</scope>
    <source>
        <strain evidence="4">1611_PpyrPB1</strain>
        <tissue evidence="4">Whole body</tissue>
    </source>
</reference>
<dbReference type="EMBL" id="VVIM01000004">
    <property type="protein sequence ID" value="KAB0800312.1"/>
    <property type="molecule type" value="Genomic_DNA"/>
</dbReference>
<dbReference type="GO" id="GO:0003677">
    <property type="term" value="F:DNA binding"/>
    <property type="evidence" value="ECO:0007669"/>
    <property type="project" value="TreeGrafter"/>
</dbReference>
<name>A0A5N4ASG8_PHOPY</name>